<proteinExistence type="predicted"/>
<evidence type="ECO:0000313" key="3">
    <source>
        <dbReference type="Proteomes" id="UP000001889"/>
    </source>
</evidence>
<keyword evidence="3" id="KW-1185">Reference proteome</keyword>
<accession>D2THN7</accession>
<feature type="region of interest" description="Disordered" evidence="1">
    <location>
        <begin position="1"/>
        <end position="27"/>
    </location>
</feature>
<evidence type="ECO:0000313" key="2">
    <source>
        <dbReference type="EMBL" id="CBG89468.1"/>
    </source>
</evidence>
<dbReference type="HOGENOM" id="CLU_3059963_0_0_6"/>
<reference evidence="2 3" key="1">
    <citation type="journal article" date="2010" name="J. Bacteriol.">
        <title>The Citrobacter rodentium genome sequence reveals convergent evolution with human pathogenic Escherichia coli.</title>
        <authorList>
            <person name="Petty N.K."/>
            <person name="Bulgin R."/>
            <person name="Crepin V.F."/>
            <person name="Cerdeno-Tarraga A.M."/>
            <person name="Schroeder G.N."/>
            <person name="Quail M.A."/>
            <person name="Lennard N."/>
            <person name="Corton C."/>
            <person name="Barron A."/>
            <person name="Clark L."/>
            <person name="Toribio A.L."/>
            <person name="Parkhill J."/>
            <person name="Dougan G."/>
            <person name="Frankel G."/>
            <person name="Thomson N.R."/>
        </authorList>
    </citation>
    <scope>NUCLEOTIDE SEQUENCE [LARGE SCALE GENOMIC DNA]</scope>
    <source>
        <strain evidence="2 3">ICC168</strain>
    </source>
</reference>
<dbReference type="Proteomes" id="UP000001889">
    <property type="component" value="Chromosome"/>
</dbReference>
<dbReference type="EMBL" id="FN543502">
    <property type="protein sequence ID" value="CBG89468.1"/>
    <property type="molecule type" value="Genomic_DNA"/>
</dbReference>
<sequence length="53" mass="5809">MAANGVRRPDKAFTPPSGNAPAGQNDDGVEYFFSAIFIYAREGNPYANVFFFC</sequence>
<name>D2THN7_CITRI</name>
<evidence type="ECO:0000256" key="1">
    <source>
        <dbReference type="SAM" id="MobiDB-lite"/>
    </source>
</evidence>
<protein>
    <submittedName>
        <fullName evidence="2">Uncharacterized protein</fullName>
    </submittedName>
</protein>
<gene>
    <name evidence="2" type="ordered locus">ROD_27251</name>
</gene>
<dbReference type="KEGG" id="cro:ROD_27251"/>
<dbReference type="STRING" id="637910.ROD_27251"/>
<organism evidence="2 3">
    <name type="scientific">Citrobacter rodentium (strain ICC168)</name>
    <name type="common">Citrobacter freundii biotype 4280</name>
    <dbReference type="NCBI Taxonomy" id="637910"/>
    <lineage>
        <taxon>Bacteria</taxon>
        <taxon>Pseudomonadati</taxon>
        <taxon>Pseudomonadota</taxon>
        <taxon>Gammaproteobacteria</taxon>
        <taxon>Enterobacterales</taxon>
        <taxon>Enterobacteriaceae</taxon>
        <taxon>Citrobacter</taxon>
    </lineage>
</organism>
<dbReference type="AlphaFoldDB" id="D2THN7"/>